<reference evidence="3 4" key="1">
    <citation type="submission" date="2018-12" db="EMBL/GenBank/DDBJ databases">
        <authorList>
            <person name="Li K."/>
        </authorList>
    </citation>
    <scope>NUCLEOTIDE SEQUENCE [LARGE SCALE GENOMIC DNA]</scope>
    <source>
        <strain evidence="4">CR22</strain>
    </source>
</reference>
<dbReference type="KEGG" id="saqu:EJC51_25285"/>
<evidence type="ECO:0000313" key="4">
    <source>
        <dbReference type="Proteomes" id="UP000280197"/>
    </source>
</evidence>
<dbReference type="InterPro" id="IPR003497">
    <property type="entry name" value="BRO_N_domain"/>
</dbReference>
<keyword evidence="1" id="KW-0175">Coiled coil</keyword>
<gene>
    <name evidence="3" type="ORF">EJC51_25285</name>
</gene>
<feature type="domain" description="Bro-N" evidence="2">
    <location>
        <begin position="11"/>
        <end position="131"/>
    </location>
</feature>
<organism evidence="3 4">
    <name type="scientific">Streptomyces aquilus</name>
    <dbReference type="NCBI Taxonomy" id="2548456"/>
    <lineage>
        <taxon>Bacteria</taxon>
        <taxon>Bacillati</taxon>
        <taxon>Actinomycetota</taxon>
        <taxon>Actinomycetes</taxon>
        <taxon>Kitasatosporales</taxon>
        <taxon>Streptomycetaceae</taxon>
        <taxon>Streptomyces</taxon>
    </lineage>
</organism>
<dbReference type="PANTHER" id="PTHR36180:SF2">
    <property type="entry name" value="BRO FAMILY PROTEIN"/>
    <property type="match status" value="1"/>
</dbReference>
<dbReference type="Proteomes" id="UP000280197">
    <property type="component" value="Chromosome"/>
</dbReference>
<protein>
    <submittedName>
        <fullName evidence="3">DNA-binding protein</fullName>
    </submittedName>
</protein>
<dbReference type="EMBL" id="CP034463">
    <property type="protein sequence ID" value="AZP19090.1"/>
    <property type="molecule type" value="Genomic_DNA"/>
</dbReference>
<dbReference type="AlphaFoldDB" id="A0A3S9I3Y4"/>
<keyword evidence="4" id="KW-1185">Reference proteome</keyword>
<keyword evidence="3" id="KW-0238">DNA-binding</keyword>
<dbReference type="SMART" id="SM01040">
    <property type="entry name" value="Bro-N"/>
    <property type="match status" value="1"/>
</dbReference>
<accession>A0A3S9I3Y4</accession>
<proteinExistence type="predicted"/>
<dbReference type="RefSeq" id="WP_126273169.1">
    <property type="nucleotide sequence ID" value="NZ_CP034463.1"/>
</dbReference>
<evidence type="ECO:0000256" key="1">
    <source>
        <dbReference type="SAM" id="Coils"/>
    </source>
</evidence>
<dbReference type="Pfam" id="PF02498">
    <property type="entry name" value="Bro-N"/>
    <property type="match status" value="1"/>
</dbReference>
<evidence type="ECO:0000313" key="3">
    <source>
        <dbReference type="EMBL" id="AZP19090.1"/>
    </source>
</evidence>
<evidence type="ECO:0000259" key="2">
    <source>
        <dbReference type="PROSITE" id="PS51750"/>
    </source>
</evidence>
<name>A0A3S9I3Y4_9ACTN</name>
<dbReference type="GO" id="GO:0003677">
    <property type="term" value="F:DNA binding"/>
    <property type="evidence" value="ECO:0007669"/>
    <property type="project" value="UniProtKB-KW"/>
</dbReference>
<dbReference type="PANTHER" id="PTHR36180">
    <property type="entry name" value="DNA-BINDING PROTEIN-RELATED-RELATED"/>
    <property type="match status" value="1"/>
</dbReference>
<dbReference type="PROSITE" id="PS51750">
    <property type="entry name" value="BRO_N"/>
    <property type="match status" value="1"/>
</dbReference>
<sequence>MNEQNDTHKDAIDINDFVFAATGARMRRLTTPEGEHWFVAADVATDLGYANTRQALIWHVAPDCTKSLNELAQGVYTVDTSRKLAGHRLQKSMKMVNLRGLVALVQGSTKPECQPFKAWVSEVIETIQQNGSYSLEPSPAQTPAVGPPAYVMPQQVADAIVRLEMRNIRADEMLAAAQREQTELLREMSRSQNTIAEALQDIAETLRFRHPQPKLTPRQLLATWRTKNLVFTEDIHAVAAYLAPALVRGEASYRIEEIATRTGLSLARVHDCIRTLLKRGCMRQTGCAADGAPIYVLP</sequence>
<feature type="coiled-coil region" evidence="1">
    <location>
        <begin position="160"/>
        <end position="194"/>
    </location>
</feature>